<accession>A0A0S7BHR8</accession>
<gene>
    <name evidence="2" type="ORF">LARV_01555</name>
</gene>
<reference evidence="2" key="1">
    <citation type="submission" date="2015-07" db="EMBL/GenBank/DDBJ databases">
        <title>Draft Genome Sequences of Anaerolinea thermolimosa IMO-1, Bellilinea caldifistulae GOMI-1, Leptolinea tardivitalis YMTK-2, Levilinea saccharolytica KIBI-1,Longilinea arvoryzae KOME-1, Previously Described as Members of the Anaerolineaceae (Chloroflexi).</title>
        <authorList>
            <person name="Sekiguchi Y."/>
            <person name="Ohashi A."/>
            <person name="Matsuura N."/>
            <person name="Tourlousse M.D."/>
        </authorList>
    </citation>
    <scope>NUCLEOTIDE SEQUENCE [LARGE SCALE GENOMIC DNA]</scope>
    <source>
        <strain evidence="2">KOME-1</strain>
    </source>
</reference>
<feature type="transmembrane region" description="Helical" evidence="1">
    <location>
        <begin position="119"/>
        <end position="139"/>
    </location>
</feature>
<feature type="transmembrane region" description="Helical" evidence="1">
    <location>
        <begin position="87"/>
        <end position="107"/>
    </location>
</feature>
<dbReference type="STRING" id="360412.LARV_01555"/>
<name>A0A0S7BHR8_9CHLR</name>
<keyword evidence="3" id="KW-1185">Reference proteome</keyword>
<dbReference type="AlphaFoldDB" id="A0A0S7BHR8"/>
<proteinExistence type="predicted"/>
<feature type="transmembrane region" description="Helical" evidence="1">
    <location>
        <begin position="151"/>
        <end position="171"/>
    </location>
</feature>
<feature type="transmembrane region" description="Helical" evidence="1">
    <location>
        <begin position="178"/>
        <end position="195"/>
    </location>
</feature>
<evidence type="ECO:0000313" key="2">
    <source>
        <dbReference type="EMBL" id="GAP13800.1"/>
    </source>
</evidence>
<keyword evidence="1" id="KW-1133">Transmembrane helix</keyword>
<dbReference type="InterPro" id="IPR045691">
    <property type="entry name" value="DUF6056"/>
</dbReference>
<keyword evidence="1" id="KW-0472">Membrane</keyword>
<dbReference type="RefSeq" id="WP_075073114.1">
    <property type="nucleotide sequence ID" value="NZ_DF967972.1"/>
</dbReference>
<evidence type="ECO:0000313" key="3">
    <source>
        <dbReference type="Proteomes" id="UP000055060"/>
    </source>
</evidence>
<sequence>MKSTLQKALKIGWGATAAGFLAALGMYAWIGSFMRFMGDDYCYGMVLAQKGFWQAQWYSYVYPTPYTGDRFSLTFFSDLFHLFGPGFTGWLAGLTLALWISGLALTFRQITRLLRRDAMPVLWMAGAAAFAFFVLYQAPDLAESFYWRSGMLPYFMPLIGDTWLAALLLASIQKEHSAWPEVLGIGLLAFVNSGFSETAVAFQVGGLGVGLVAALILDKGRKTAGRSWKRIGVAMVGTLAAMVVMLLSPSNTARLNTLPDSLGFWPSIRDSLQYGLDFTLESLRGLPVPTLLGLVFSSALGLEMADGQTSRLRVSWWQGLLGTALILGFGFALVVCSMAPSVFIQTWYPEPRALIVSRFGLELTLFSLGGWIGWFLRGVISSESPIRLIRVVAVLAALVCAVYGVRGAARPLVDLPAYHQYAAQWDQRDAQIRLEAKDGVRDVKVVGLSHLLLRGGDFNTDAGHWYNNCAAGYYGVDSIRALP</sequence>
<feature type="transmembrane region" description="Helical" evidence="1">
    <location>
        <begin position="230"/>
        <end position="248"/>
    </location>
</feature>
<feature type="transmembrane region" description="Helical" evidence="1">
    <location>
        <begin position="12"/>
        <end position="30"/>
    </location>
</feature>
<keyword evidence="1" id="KW-0812">Transmembrane</keyword>
<feature type="transmembrane region" description="Helical" evidence="1">
    <location>
        <begin position="317"/>
        <end position="343"/>
    </location>
</feature>
<feature type="transmembrane region" description="Helical" evidence="1">
    <location>
        <begin position="355"/>
        <end position="376"/>
    </location>
</feature>
<organism evidence="2">
    <name type="scientific">Longilinea arvoryzae</name>
    <dbReference type="NCBI Taxonomy" id="360412"/>
    <lineage>
        <taxon>Bacteria</taxon>
        <taxon>Bacillati</taxon>
        <taxon>Chloroflexota</taxon>
        <taxon>Anaerolineae</taxon>
        <taxon>Anaerolineales</taxon>
        <taxon>Anaerolineaceae</taxon>
        <taxon>Longilinea</taxon>
    </lineage>
</organism>
<dbReference type="Pfam" id="PF19528">
    <property type="entry name" value="DUF6056"/>
    <property type="match status" value="1"/>
</dbReference>
<feature type="transmembrane region" description="Helical" evidence="1">
    <location>
        <begin position="286"/>
        <end position="305"/>
    </location>
</feature>
<feature type="transmembrane region" description="Helical" evidence="1">
    <location>
        <begin position="201"/>
        <end position="218"/>
    </location>
</feature>
<feature type="transmembrane region" description="Helical" evidence="1">
    <location>
        <begin position="388"/>
        <end position="405"/>
    </location>
</feature>
<dbReference type="EMBL" id="DF967972">
    <property type="protein sequence ID" value="GAP13800.1"/>
    <property type="molecule type" value="Genomic_DNA"/>
</dbReference>
<dbReference type="Proteomes" id="UP000055060">
    <property type="component" value="Unassembled WGS sequence"/>
</dbReference>
<protein>
    <submittedName>
        <fullName evidence="2">Uncharacterized protein</fullName>
    </submittedName>
</protein>
<evidence type="ECO:0000256" key="1">
    <source>
        <dbReference type="SAM" id="Phobius"/>
    </source>
</evidence>
<dbReference type="OrthoDB" id="160962at2"/>